<gene>
    <name evidence="1" type="ORF">SS1G_13970</name>
</gene>
<protein>
    <submittedName>
        <fullName evidence="1">Uncharacterized protein</fullName>
    </submittedName>
</protein>
<evidence type="ECO:0000313" key="2">
    <source>
        <dbReference type="Proteomes" id="UP000001312"/>
    </source>
</evidence>
<organism evidence="1 2">
    <name type="scientific">Sclerotinia sclerotiorum (strain ATCC 18683 / 1980 / Ss-1)</name>
    <name type="common">White mold</name>
    <name type="synonym">Whetzelinia sclerotiorum</name>
    <dbReference type="NCBI Taxonomy" id="665079"/>
    <lineage>
        <taxon>Eukaryota</taxon>
        <taxon>Fungi</taxon>
        <taxon>Dikarya</taxon>
        <taxon>Ascomycota</taxon>
        <taxon>Pezizomycotina</taxon>
        <taxon>Leotiomycetes</taxon>
        <taxon>Helotiales</taxon>
        <taxon>Sclerotiniaceae</taxon>
        <taxon>Sclerotinia</taxon>
    </lineage>
</organism>
<dbReference type="InParanoid" id="A7F8N9"/>
<name>A7F8N9_SCLS1</name>
<evidence type="ECO:0000313" key="1">
    <source>
        <dbReference type="EMBL" id="EDN99110.1"/>
    </source>
</evidence>
<dbReference type="EMBL" id="CH476648">
    <property type="protein sequence ID" value="EDN99110.1"/>
    <property type="molecule type" value="Genomic_DNA"/>
</dbReference>
<proteinExistence type="predicted"/>
<dbReference type="KEGG" id="ssl:SS1G_13970"/>
<reference evidence="2" key="1">
    <citation type="journal article" date="2011" name="PLoS Genet.">
        <title>Genomic analysis of the necrotrophic fungal pathogens Sclerotinia sclerotiorum and Botrytis cinerea.</title>
        <authorList>
            <person name="Amselem J."/>
            <person name="Cuomo C.A."/>
            <person name="van Kan J.A."/>
            <person name="Viaud M."/>
            <person name="Benito E.P."/>
            <person name="Couloux A."/>
            <person name="Coutinho P.M."/>
            <person name="de Vries R.P."/>
            <person name="Dyer P.S."/>
            <person name="Fillinger S."/>
            <person name="Fournier E."/>
            <person name="Gout L."/>
            <person name="Hahn M."/>
            <person name="Kohn L."/>
            <person name="Lapalu N."/>
            <person name="Plummer K.M."/>
            <person name="Pradier J.M."/>
            <person name="Quevillon E."/>
            <person name="Sharon A."/>
            <person name="Simon A."/>
            <person name="ten Have A."/>
            <person name="Tudzynski B."/>
            <person name="Tudzynski P."/>
            <person name="Wincker P."/>
            <person name="Andrew M."/>
            <person name="Anthouard V."/>
            <person name="Beever R.E."/>
            <person name="Beffa R."/>
            <person name="Benoit I."/>
            <person name="Bouzid O."/>
            <person name="Brault B."/>
            <person name="Chen Z."/>
            <person name="Choquer M."/>
            <person name="Collemare J."/>
            <person name="Cotton P."/>
            <person name="Danchin E.G."/>
            <person name="Da Silva C."/>
            <person name="Gautier A."/>
            <person name="Giraud C."/>
            <person name="Giraud T."/>
            <person name="Gonzalez C."/>
            <person name="Grossetete S."/>
            <person name="Guldener U."/>
            <person name="Henrissat B."/>
            <person name="Howlett B.J."/>
            <person name="Kodira C."/>
            <person name="Kretschmer M."/>
            <person name="Lappartient A."/>
            <person name="Leroch M."/>
            <person name="Levis C."/>
            <person name="Mauceli E."/>
            <person name="Neuveglise C."/>
            <person name="Oeser B."/>
            <person name="Pearson M."/>
            <person name="Poulain J."/>
            <person name="Poussereau N."/>
            <person name="Quesneville H."/>
            <person name="Rascle C."/>
            <person name="Schumacher J."/>
            <person name="Segurens B."/>
            <person name="Sexton A."/>
            <person name="Silva E."/>
            <person name="Sirven C."/>
            <person name="Soanes D.M."/>
            <person name="Talbot N.J."/>
            <person name="Templeton M."/>
            <person name="Yandava C."/>
            <person name="Yarden O."/>
            <person name="Zeng Q."/>
            <person name="Rollins J.A."/>
            <person name="Lebrun M.H."/>
            <person name="Dickman M."/>
        </authorList>
    </citation>
    <scope>NUCLEOTIDE SEQUENCE [LARGE SCALE GENOMIC DNA]</scope>
    <source>
        <strain evidence="2">ATCC 18683 / 1980 / Ss-1</strain>
    </source>
</reference>
<sequence>MAPAFLIYDCEEQNVKRTRQIIALVSHTPDSPVPSRSYFISLHFIPIKTYN</sequence>
<keyword evidence="2" id="KW-1185">Reference proteome</keyword>
<dbReference type="Proteomes" id="UP000001312">
    <property type="component" value="Unassembled WGS sequence"/>
</dbReference>
<dbReference type="AlphaFoldDB" id="A7F8N9"/>
<accession>A7F8N9</accession>
<dbReference type="GeneID" id="5481141"/>
<dbReference type="RefSeq" id="XP_001585110.1">
    <property type="nucleotide sequence ID" value="XM_001585060.1"/>
</dbReference>